<dbReference type="RefSeq" id="WP_086222441.1">
    <property type="nucleotide sequence ID" value="NZ_NGDO01000017.1"/>
</dbReference>
<feature type="region of interest" description="Disordered" evidence="1">
    <location>
        <begin position="87"/>
        <end position="125"/>
    </location>
</feature>
<accession>A0AB36M571</accession>
<evidence type="ECO:0000256" key="1">
    <source>
        <dbReference type="SAM" id="MobiDB-lite"/>
    </source>
</evidence>
<sequence length="125" mass="13981">MAKCEICKKSWLFSKTVKCDCHRKQTDTHTYIGSARLALLSDPPQYPQRDPDPNLQYYSTLGLQNIERKSEDYSEERFRSLHNCEISHSSHSNHSGHSSNDSSGWSSGSSDSSSCDSGGSSSNWD</sequence>
<evidence type="ECO:0000313" key="3">
    <source>
        <dbReference type="Proteomes" id="UP000194767"/>
    </source>
</evidence>
<proteinExistence type="predicted"/>
<evidence type="ECO:0000313" key="2">
    <source>
        <dbReference type="EMBL" id="OTM00050.1"/>
    </source>
</evidence>
<protein>
    <submittedName>
        <fullName evidence="2">Uncharacterized protein</fullName>
    </submittedName>
</protein>
<organism evidence="2 3">
    <name type="scientific">Acinetobacter nosocomialis</name>
    <dbReference type="NCBI Taxonomy" id="106654"/>
    <lineage>
        <taxon>Bacteria</taxon>
        <taxon>Pseudomonadati</taxon>
        <taxon>Pseudomonadota</taxon>
        <taxon>Gammaproteobacteria</taxon>
        <taxon>Moraxellales</taxon>
        <taxon>Moraxellaceae</taxon>
        <taxon>Acinetobacter</taxon>
        <taxon>Acinetobacter calcoaceticus/baumannii complex</taxon>
    </lineage>
</organism>
<comment type="caution">
    <text evidence="2">The sequence shown here is derived from an EMBL/GenBank/DDBJ whole genome shotgun (WGS) entry which is preliminary data.</text>
</comment>
<name>A0AB36M571_ACINO</name>
<reference evidence="2 3" key="1">
    <citation type="submission" date="2017-05" db="EMBL/GenBank/DDBJ databases">
        <authorList>
            <person name="Kreiswirth B."/>
            <person name="Manca C."/>
            <person name="Chen L."/>
            <person name="Evans S."/>
            <person name="Fowler V."/>
            <person name="Patel R."/>
            <person name="Chambers H."/>
            <person name="Bonomo R."/>
            <person name="Paul V."/>
            <person name="Sankar J."/>
            <person name="Gaind R."/>
            <person name="Ray P."/>
            <person name="Gautam V."/>
            <person name="Biswal M."/>
            <person name="Datta S."/>
            <person name="Walia K."/>
            <person name="Adams M."/>
            <person name="Nelson K."/>
            <person name="Sutton G."/>
            <person name="Fouts D."/>
            <person name="Hujer K."/>
            <person name="Hujer A."/>
        </authorList>
    </citation>
    <scope>NUCLEOTIDE SEQUENCE [LARGE SCALE GENOMIC DNA]</scope>
    <source>
        <strain evidence="2 3">PR324</strain>
    </source>
</reference>
<dbReference type="Proteomes" id="UP000194767">
    <property type="component" value="Unassembled WGS sequence"/>
</dbReference>
<gene>
    <name evidence="2" type="ORF">B9X58_03310</name>
</gene>
<dbReference type="AlphaFoldDB" id="A0AB36M571"/>
<dbReference type="EMBL" id="NGDO01000017">
    <property type="protein sequence ID" value="OTM00050.1"/>
    <property type="molecule type" value="Genomic_DNA"/>
</dbReference>